<evidence type="ECO:0000313" key="6">
    <source>
        <dbReference type="EMBL" id="MFD0854812.1"/>
    </source>
</evidence>
<keyword evidence="7" id="KW-1185">Reference proteome</keyword>
<keyword evidence="4" id="KW-0274">FAD</keyword>
<name>A0ABW3CM03_9ACTN</name>
<comment type="similarity">
    <text evidence="2">Belongs to the GMC oxidoreductase family.</text>
</comment>
<evidence type="ECO:0000256" key="2">
    <source>
        <dbReference type="ARBA" id="ARBA00010790"/>
    </source>
</evidence>
<dbReference type="InterPro" id="IPR052542">
    <property type="entry name" value="Cholesterol_Oxidase"/>
</dbReference>
<proteinExistence type="inferred from homology"/>
<reference evidence="7" key="1">
    <citation type="journal article" date="2019" name="Int. J. Syst. Evol. Microbiol.">
        <title>The Global Catalogue of Microorganisms (GCM) 10K type strain sequencing project: providing services to taxonomists for standard genome sequencing and annotation.</title>
        <authorList>
            <consortium name="The Broad Institute Genomics Platform"/>
            <consortium name="The Broad Institute Genome Sequencing Center for Infectious Disease"/>
            <person name="Wu L."/>
            <person name="Ma J."/>
        </authorList>
    </citation>
    <scope>NUCLEOTIDE SEQUENCE [LARGE SCALE GENOMIC DNA]</scope>
    <source>
        <strain evidence="7">JCM 31696</strain>
    </source>
</reference>
<sequence>VQQGWFNLFAPGGADDRRLMKYRLFFADERGRPCTLTGQKNVLHGPPTRIWPDTSTLYTRILEGHVEEEQEEDAPVLGAGVLEIKLTDFARQLTTFRTSGPDGALALAGFGKFFAGELWEVYGPDLG</sequence>
<dbReference type="EMBL" id="JBHTIR010003193">
    <property type="protein sequence ID" value="MFD0854812.1"/>
    <property type="molecule type" value="Genomic_DNA"/>
</dbReference>
<dbReference type="Proteomes" id="UP001597083">
    <property type="component" value="Unassembled WGS sequence"/>
</dbReference>
<evidence type="ECO:0000256" key="4">
    <source>
        <dbReference type="ARBA" id="ARBA00022827"/>
    </source>
</evidence>
<comment type="cofactor">
    <cofactor evidence="1">
        <name>FAD</name>
        <dbReference type="ChEBI" id="CHEBI:57692"/>
    </cofactor>
</comment>
<protein>
    <submittedName>
        <fullName evidence="6">FAD-dependent oxidoreductase</fullName>
    </submittedName>
</protein>
<gene>
    <name evidence="6" type="ORF">ACFQ07_21410</name>
</gene>
<evidence type="ECO:0000256" key="5">
    <source>
        <dbReference type="ARBA" id="ARBA00023002"/>
    </source>
</evidence>
<evidence type="ECO:0000313" key="7">
    <source>
        <dbReference type="Proteomes" id="UP001597083"/>
    </source>
</evidence>
<feature type="non-terminal residue" evidence="6">
    <location>
        <position position="1"/>
    </location>
</feature>
<dbReference type="PANTHER" id="PTHR47470:SF1">
    <property type="entry name" value="FAD-DEPENDENT OXIDOREDUCTASE 2 FAD BINDING DOMAIN-CONTAINING PROTEIN"/>
    <property type="match status" value="1"/>
</dbReference>
<organism evidence="6 7">
    <name type="scientific">Actinomadura adrarensis</name>
    <dbReference type="NCBI Taxonomy" id="1819600"/>
    <lineage>
        <taxon>Bacteria</taxon>
        <taxon>Bacillati</taxon>
        <taxon>Actinomycetota</taxon>
        <taxon>Actinomycetes</taxon>
        <taxon>Streptosporangiales</taxon>
        <taxon>Thermomonosporaceae</taxon>
        <taxon>Actinomadura</taxon>
    </lineage>
</organism>
<keyword evidence="5" id="KW-0560">Oxidoreductase</keyword>
<dbReference type="PANTHER" id="PTHR47470">
    <property type="entry name" value="CHOLESTEROL OXIDASE"/>
    <property type="match status" value="1"/>
</dbReference>
<evidence type="ECO:0000256" key="1">
    <source>
        <dbReference type="ARBA" id="ARBA00001974"/>
    </source>
</evidence>
<keyword evidence="3" id="KW-0285">Flavoprotein</keyword>
<comment type="caution">
    <text evidence="6">The sequence shown here is derived from an EMBL/GenBank/DDBJ whole genome shotgun (WGS) entry which is preliminary data.</text>
</comment>
<accession>A0ABW3CM03</accession>
<evidence type="ECO:0000256" key="3">
    <source>
        <dbReference type="ARBA" id="ARBA00022630"/>
    </source>
</evidence>